<evidence type="ECO:0000313" key="2">
    <source>
        <dbReference type="EnsemblPlants" id="LPERR05G22950.1"/>
    </source>
</evidence>
<dbReference type="eggNOG" id="KOG1454">
    <property type="taxonomic scope" value="Eukaryota"/>
</dbReference>
<dbReference type="AlphaFoldDB" id="A0A0D9WK95"/>
<dbReference type="Proteomes" id="UP000032180">
    <property type="component" value="Chromosome 5"/>
</dbReference>
<evidence type="ECO:0000313" key="3">
    <source>
        <dbReference type="Proteomes" id="UP000032180"/>
    </source>
</evidence>
<keyword evidence="3" id="KW-1185">Reference proteome</keyword>
<reference evidence="3" key="2">
    <citation type="submission" date="2013-12" db="EMBL/GenBank/DDBJ databases">
        <authorList>
            <person name="Yu Y."/>
            <person name="Lee S."/>
            <person name="de Baynast K."/>
            <person name="Wissotski M."/>
            <person name="Liu L."/>
            <person name="Talag J."/>
            <person name="Goicoechea J."/>
            <person name="Angelova A."/>
            <person name="Jetty R."/>
            <person name="Kudrna D."/>
            <person name="Golser W."/>
            <person name="Rivera L."/>
            <person name="Zhang J."/>
            <person name="Wing R."/>
        </authorList>
    </citation>
    <scope>NUCLEOTIDE SEQUENCE</scope>
</reference>
<sequence length="345" mass="38265">MVNWVEVLRKFLGWVAKNAGLWRLDVAVEDAGATVMSFWAPAPPRDDKGATSEIKRTSVVLVHGFAGDGIVTWGLQLAALAKRHDVYVPDLLHFGASSSPPSNRSPAFQAACVAAALRRLGVERCAVVGFSYGSVVAFRMAEAFPGLVRSVVVSGAAVDMTHAMNDALLARRGAGSLGELLLPESVDRLRSLFSAAIHRKLWLPDRLLRDFLEVMFTNRKERGEMLEVTKILPLWGENDDFVTIEMTKKLKEPDVSLEQAAKALVAKFGFPRSEFSVNNFAPENFIFAFASEALRDRVAELCRPDHGHLSFIIKPWTRQAQAWCQTLTKKVLLEIEGILAHIWNW</sequence>
<dbReference type="InterPro" id="IPR029058">
    <property type="entry name" value="AB_hydrolase_fold"/>
</dbReference>
<dbReference type="Pfam" id="PF00561">
    <property type="entry name" value="Abhydrolase_1"/>
    <property type="match status" value="1"/>
</dbReference>
<name>A0A0D9WK95_9ORYZ</name>
<proteinExistence type="predicted"/>
<accession>A0A0D9WK95</accession>
<feature type="domain" description="AB hydrolase-1" evidence="1">
    <location>
        <begin position="58"/>
        <end position="170"/>
    </location>
</feature>
<evidence type="ECO:0000259" key="1">
    <source>
        <dbReference type="Pfam" id="PF00561"/>
    </source>
</evidence>
<dbReference type="PANTHER" id="PTHR43139">
    <property type="entry name" value="SI:DKEY-122A22.2"/>
    <property type="match status" value="1"/>
</dbReference>
<reference evidence="2 3" key="1">
    <citation type="submission" date="2012-08" db="EMBL/GenBank/DDBJ databases">
        <title>Oryza genome evolution.</title>
        <authorList>
            <person name="Wing R.A."/>
        </authorList>
    </citation>
    <scope>NUCLEOTIDE SEQUENCE</scope>
</reference>
<reference evidence="2" key="3">
    <citation type="submission" date="2015-04" db="UniProtKB">
        <authorList>
            <consortium name="EnsemblPlants"/>
        </authorList>
    </citation>
    <scope>IDENTIFICATION</scope>
</reference>
<dbReference type="STRING" id="77586.A0A0D9WK95"/>
<dbReference type="Gramene" id="LPERR05G22950.1">
    <property type="protein sequence ID" value="LPERR05G22950.1"/>
    <property type="gene ID" value="LPERR05G22950"/>
</dbReference>
<protein>
    <recommendedName>
        <fullName evidence="1">AB hydrolase-1 domain-containing protein</fullName>
    </recommendedName>
</protein>
<dbReference type="Gene3D" id="3.40.50.1820">
    <property type="entry name" value="alpha/beta hydrolase"/>
    <property type="match status" value="1"/>
</dbReference>
<dbReference type="EnsemblPlants" id="LPERR05G22950.1">
    <property type="protein sequence ID" value="LPERR05G22950.1"/>
    <property type="gene ID" value="LPERR05G22950"/>
</dbReference>
<dbReference type="InterPro" id="IPR052370">
    <property type="entry name" value="Meta-cleavage_hydrolase"/>
</dbReference>
<dbReference type="SUPFAM" id="SSF53474">
    <property type="entry name" value="alpha/beta-Hydrolases"/>
    <property type="match status" value="1"/>
</dbReference>
<organism evidence="2 3">
    <name type="scientific">Leersia perrieri</name>
    <dbReference type="NCBI Taxonomy" id="77586"/>
    <lineage>
        <taxon>Eukaryota</taxon>
        <taxon>Viridiplantae</taxon>
        <taxon>Streptophyta</taxon>
        <taxon>Embryophyta</taxon>
        <taxon>Tracheophyta</taxon>
        <taxon>Spermatophyta</taxon>
        <taxon>Magnoliopsida</taxon>
        <taxon>Liliopsida</taxon>
        <taxon>Poales</taxon>
        <taxon>Poaceae</taxon>
        <taxon>BOP clade</taxon>
        <taxon>Oryzoideae</taxon>
        <taxon>Oryzeae</taxon>
        <taxon>Oryzinae</taxon>
        <taxon>Leersia</taxon>
    </lineage>
</organism>
<dbReference type="InterPro" id="IPR000073">
    <property type="entry name" value="AB_hydrolase_1"/>
</dbReference>
<dbReference type="PANTHER" id="PTHR43139:SF34">
    <property type="entry name" value="AB HYDROLASE-1 DOMAIN-CONTAINING PROTEIN"/>
    <property type="match status" value="1"/>
</dbReference>